<protein>
    <submittedName>
        <fullName evidence="5">AraC family transcriptional regulator</fullName>
    </submittedName>
</protein>
<dbReference type="EMBL" id="NCWY01000011">
    <property type="protein sequence ID" value="PAK94807.1"/>
    <property type="molecule type" value="Genomic_DNA"/>
</dbReference>
<proteinExistence type="predicted"/>
<evidence type="ECO:0000259" key="4">
    <source>
        <dbReference type="PROSITE" id="PS01124"/>
    </source>
</evidence>
<reference evidence="5 6" key="1">
    <citation type="submission" date="2017-04" db="EMBL/GenBank/DDBJ databases">
        <title>Kefir bacterial isolates.</title>
        <authorList>
            <person name="Kim Y."/>
            <person name="Blasche S."/>
            <person name="Patil K.R."/>
        </authorList>
    </citation>
    <scope>NUCLEOTIDE SEQUENCE [LARGE SCALE GENOMIC DNA]</scope>
    <source>
        <strain evidence="5 6">OG2</strain>
    </source>
</reference>
<dbReference type="Pfam" id="PF12833">
    <property type="entry name" value="HTH_18"/>
    <property type="match status" value="1"/>
</dbReference>
<organism evidence="5 6">
    <name type="scientific">Brevibacterium casei</name>
    <dbReference type="NCBI Taxonomy" id="33889"/>
    <lineage>
        <taxon>Bacteria</taxon>
        <taxon>Bacillati</taxon>
        <taxon>Actinomycetota</taxon>
        <taxon>Actinomycetes</taxon>
        <taxon>Micrococcales</taxon>
        <taxon>Brevibacteriaceae</taxon>
        <taxon>Brevibacterium</taxon>
    </lineage>
</organism>
<keyword evidence="1" id="KW-0805">Transcription regulation</keyword>
<dbReference type="GO" id="GO:0003700">
    <property type="term" value="F:DNA-binding transcription factor activity"/>
    <property type="evidence" value="ECO:0007669"/>
    <property type="project" value="InterPro"/>
</dbReference>
<dbReference type="InterPro" id="IPR050204">
    <property type="entry name" value="AraC_XylS_family_regulators"/>
</dbReference>
<evidence type="ECO:0000256" key="1">
    <source>
        <dbReference type="ARBA" id="ARBA00023015"/>
    </source>
</evidence>
<evidence type="ECO:0000256" key="3">
    <source>
        <dbReference type="ARBA" id="ARBA00023163"/>
    </source>
</evidence>
<dbReference type="Gene3D" id="1.10.10.60">
    <property type="entry name" value="Homeodomain-like"/>
    <property type="match status" value="1"/>
</dbReference>
<name>A0A269ZAJ0_9MICO</name>
<evidence type="ECO:0000313" key="6">
    <source>
        <dbReference type="Proteomes" id="UP000216867"/>
    </source>
</evidence>
<keyword evidence="3" id="KW-0804">Transcription</keyword>
<comment type="caution">
    <text evidence="5">The sequence shown here is derived from an EMBL/GenBank/DDBJ whole genome shotgun (WGS) entry which is preliminary data.</text>
</comment>
<dbReference type="InterPro" id="IPR009057">
    <property type="entry name" value="Homeodomain-like_sf"/>
</dbReference>
<evidence type="ECO:0000313" key="5">
    <source>
        <dbReference type="EMBL" id="PAK94807.1"/>
    </source>
</evidence>
<dbReference type="SUPFAM" id="SSF46689">
    <property type="entry name" value="Homeodomain-like"/>
    <property type="match status" value="2"/>
</dbReference>
<dbReference type="PANTHER" id="PTHR46796:SF13">
    <property type="entry name" value="HTH-TYPE TRANSCRIPTIONAL ACTIVATOR RHAS"/>
    <property type="match status" value="1"/>
</dbReference>
<keyword evidence="2" id="KW-0238">DNA-binding</keyword>
<accession>A0A269ZAJ0</accession>
<dbReference type="Proteomes" id="UP000216867">
    <property type="component" value="Unassembled WGS sequence"/>
</dbReference>
<gene>
    <name evidence="5" type="ORF">B8X04_12420</name>
</gene>
<dbReference type="AlphaFoldDB" id="A0A269ZAJ0"/>
<dbReference type="InterPro" id="IPR018060">
    <property type="entry name" value="HTH_AraC"/>
</dbReference>
<evidence type="ECO:0000256" key="2">
    <source>
        <dbReference type="ARBA" id="ARBA00023125"/>
    </source>
</evidence>
<dbReference type="PROSITE" id="PS01124">
    <property type="entry name" value="HTH_ARAC_FAMILY_2"/>
    <property type="match status" value="1"/>
</dbReference>
<feature type="domain" description="HTH araC/xylS-type" evidence="4">
    <location>
        <begin position="199"/>
        <end position="297"/>
    </location>
</feature>
<dbReference type="PANTHER" id="PTHR46796">
    <property type="entry name" value="HTH-TYPE TRANSCRIPTIONAL ACTIVATOR RHAS-RELATED"/>
    <property type="match status" value="1"/>
</dbReference>
<sequence length="314" mass="35100">MPSTVADYRPILARTRTVHNPVGPVVYDCVKVIVVRSGSAILFSEFGRKPVNLGDVVVLGASVLCGSEPEGHITVTTIYLDTDYLLDQLFWQYAGILRDRLDVHGLAETLYSEPAQVLRLGEDRTGLMMPWLDELVALSIEGGFREHFHRMQSLWFAIADVLTPFVRVSRIRLTSTQRARTRPTLPRDRRFAPMREEARQAGEALNQNPAANWTLDALARTVHLSPRQLSRVFTDAYGKTPQAYLTMLRVEQMARLLRETELTIAEAGYQVGWLSRNRASSAFRDCTGLTPSRYRAMHARGAACPASGQSVLTG</sequence>
<dbReference type="GO" id="GO:0043565">
    <property type="term" value="F:sequence-specific DNA binding"/>
    <property type="evidence" value="ECO:0007669"/>
    <property type="project" value="InterPro"/>
</dbReference>
<dbReference type="SMART" id="SM00342">
    <property type="entry name" value="HTH_ARAC"/>
    <property type="match status" value="1"/>
</dbReference>